<dbReference type="RefSeq" id="WP_203005125.1">
    <property type="nucleotide sequence ID" value="NZ_JADWYU010000233.1"/>
</dbReference>
<dbReference type="InterPro" id="IPR016181">
    <property type="entry name" value="Acyl_CoA_acyltransferase"/>
</dbReference>
<keyword evidence="2" id="KW-1185">Reference proteome</keyword>
<dbReference type="Proteomes" id="UP000604475">
    <property type="component" value="Unassembled WGS sequence"/>
</dbReference>
<evidence type="ECO:0000313" key="2">
    <source>
        <dbReference type="Proteomes" id="UP000604475"/>
    </source>
</evidence>
<organism evidence="1 2">
    <name type="scientific">Frankia nepalensis</name>
    <dbReference type="NCBI Taxonomy" id="1836974"/>
    <lineage>
        <taxon>Bacteria</taxon>
        <taxon>Bacillati</taxon>
        <taxon>Actinomycetota</taxon>
        <taxon>Actinomycetes</taxon>
        <taxon>Frankiales</taxon>
        <taxon>Frankiaceae</taxon>
        <taxon>Frankia</taxon>
    </lineage>
</organism>
<dbReference type="SUPFAM" id="SSF55729">
    <property type="entry name" value="Acyl-CoA N-acyltransferases (Nat)"/>
    <property type="match status" value="1"/>
</dbReference>
<reference evidence="1" key="1">
    <citation type="submission" date="2020-12" db="EMBL/GenBank/DDBJ databases">
        <title>Genomic characterization of non-nitrogen-fixing Frankia strains.</title>
        <authorList>
            <person name="Carlos-Shanley C."/>
            <person name="Guerra T."/>
            <person name="Hahn D."/>
        </authorList>
    </citation>
    <scope>NUCLEOTIDE SEQUENCE</scope>
    <source>
        <strain evidence="1">CN6</strain>
    </source>
</reference>
<evidence type="ECO:0000313" key="1">
    <source>
        <dbReference type="EMBL" id="MBL7632545.1"/>
    </source>
</evidence>
<proteinExistence type="predicted"/>
<accession>A0A937RPC6</accession>
<gene>
    <name evidence="1" type="ORF">I7412_36410</name>
</gene>
<name>A0A937RPC6_9ACTN</name>
<dbReference type="EMBL" id="JAEACQ010000341">
    <property type="protein sequence ID" value="MBL7632545.1"/>
    <property type="molecule type" value="Genomic_DNA"/>
</dbReference>
<dbReference type="AlphaFoldDB" id="A0A937RPC6"/>
<sequence>MRPQFQSAGGALLDPDPHDLVAYHLLLRSRPDDAIIACARVAPLEALPDSRVRAWDPALAAGLLVAHGCDERDVLEPARLVVAPRWRATGRLGLILVLTIASLGRALGRRMLWFTPGTRQNQHRIMLLVGWRICEEFGRQDAPAIADTLCVMVGGPYTTSVSFEPAVAGLTEVVDSMLRSGDEPGERRAT</sequence>
<protein>
    <submittedName>
        <fullName evidence="1">Uncharacterized protein</fullName>
    </submittedName>
</protein>
<comment type="caution">
    <text evidence="1">The sequence shown here is derived from an EMBL/GenBank/DDBJ whole genome shotgun (WGS) entry which is preliminary data.</text>
</comment>